<evidence type="ECO:0000313" key="2">
    <source>
        <dbReference type="EMBL" id="KFN92391.1"/>
    </source>
</evidence>
<reference evidence="2 3" key="1">
    <citation type="submission" date="2014-08" db="EMBL/GenBank/DDBJ databases">
        <title>Genome sequence of Tetragenococcus muriaticus.</title>
        <authorList>
            <person name="Chuea-nongthon C."/>
            <person name="Rodtong S."/>
            <person name="Yongsawatdigul J."/>
            <person name="Steele J.L."/>
            <person name="Liu X.-y."/>
            <person name="Speers J."/>
            <person name="Glasner J.D."/>
            <person name="Neeno-Eckwall E.C."/>
        </authorList>
    </citation>
    <scope>NUCLEOTIDE SEQUENCE [LARGE SCALE GENOMIC DNA]</scope>
    <source>
        <strain evidence="2 3">PMC-11-5</strain>
    </source>
</reference>
<dbReference type="RefSeq" id="WP_155988505.1">
    <property type="nucleotide sequence ID" value="NZ_JPVU01000099.1"/>
</dbReference>
<dbReference type="Pfam" id="PF00583">
    <property type="entry name" value="Acetyltransf_1"/>
    <property type="match status" value="1"/>
</dbReference>
<sequence length="176" mass="19707">MITVRTIEPSDYQTVEKLIYKAFINTEEGYGNEAELVAKLRKDPTYQNDFEGVALKNDRIVGHGLLSEVYVYKEDEKVSTGLCLAPLAVLPKEQKQGIGAKLLSELESRAKNEGYPFISILGHPGYYAKLGYQLASHYDIYAPFPAPDNVYFIKELKTDSLANVQGTISYLNAFND</sequence>
<feature type="domain" description="N-acetyltransferase" evidence="1">
    <location>
        <begin position="2"/>
        <end position="157"/>
    </location>
</feature>
<evidence type="ECO:0000259" key="1">
    <source>
        <dbReference type="PROSITE" id="PS51186"/>
    </source>
</evidence>
<dbReference type="Proteomes" id="UP000029380">
    <property type="component" value="Unassembled WGS sequence"/>
</dbReference>
<dbReference type="PROSITE" id="PS51186">
    <property type="entry name" value="GNAT"/>
    <property type="match status" value="1"/>
</dbReference>
<dbReference type="AlphaFoldDB" id="A0A091C3L3"/>
<dbReference type="OrthoDB" id="9797178at2"/>
<dbReference type="PATRIC" id="fig|1302649.3.peg.976"/>
<dbReference type="InterPro" id="IPR016181">
    <property type="entry name" value="Acyl_CoA_acyltransferase"/>
</dbReference>
<dbReference type="Gene3D" id="3.40.630.30">
    <property type="match status" value="1"/>
</dbReference>
<accession>A0A091C3L3</accession>
<name>A0A091C3L3_9ENTE</name>
<dbReference type="InterPro" id="IPR000182">
    <property type="entry name" value="GNAT_dom"/>
</dbReference>
<dbReference type="GO" id="GO:0016747">
    <property type="term" value="F:acyltransferase activity, transferring groups other than amino-acyl groups"/>
    <property type="evidence" value="ECO:0007669"/>
    <property type="project" value="InterPro"/>
</dbReference>
<dbReference type="EMBL" id="JPVU01000099">
    <property type="protein sequence ID" value="KFN92391.1"/>
    <property type="molecule type" value="Genomic_DNA"/>
</dbReference>
<organism evidence="2 3">
    <name type="scientific">Tetragenococcus muriaticus PMC-11-5</name>
    <dbReference type="NCBI Taxonomy" id="1302649"/>
    <lineage>
        <taxon>Bacteria</taxon>
        <taxon>Bacillati</taxon>
        <taxon>Bacillota</taxon>
        <taxon>Bacilli</taxon>
        <taxon>Lactobacillales</taxon>
        <taxon>Enterococcaceae</taxon>
        <taxon>Tetragenococcus</taxon>
    </lineage>
</organism>
<gene>
    <name evidence="2" type="ORF">TMUPMC115_0974</name>
</gene>
<evidence type="ECO:0000313" key="3">
    <source>
        <dbReference type="Proteomes" id="UP000029380"/>
    </source>
</evidence>
<comment type="caution">
    <text evidence="2">The sequence shown here is derived from an EMBL/GenBank/DDBJ whole genome shotgun (WGS) entry which is preliminary data.</text>
</comment>
<dbReference type="CDD" id="cd04301">
    <property type="entry name" value="NAT_SF"/>
    <property type="match status" value="1"/>
</dbReference>
<dbReference type="SUPFAM" id="SSF55729">
    <property type="entry name" value="Acyl-CoA N-acyltransferases (Nat)"/>
    <property type="match status" value="1"/>
</dbReference>
<proteinExistence type="predicted"/>
<protein>
    <recommendedName>
        <fullName evidence="1">N-acetyltransferase domain-containing protein</fullName>
    </recommendedName>
</protein>